<accession>A0AAV2BLV2</accession>
<comment type="caution">
    <text evidence="1">The sequence shown here is derived from an EMBL/GenBank/DDBJ whole genome shotgun (WGS) entry which is preliminary data.</text>
</comment>
<keyword evidence="2" id="KW-1185">Reference proteome</keyword>
<dbReference type="EMBL" id="CAXIEN010000407">
    <property type="protein sequence ID" value="CAL1296874.1"/>
    <property type="molecule type" value="Genomic_DNA"/>
</dbReference>
<name>A0AAV2BLV2_9ARAC</name>
<dbReference type="Proteomes" id="UP001497382">
    <property type="component" value="Unassembled WGS sequence"/>
</dbReference>
<dbReference type="AlphaFoldDB" id="A0AAV2BLV2"/>
<proteinExistence type="predicted"/>
<evidence type="ECO:0000313" key="1">
    <source>
        <dbReference type="EMBL" id="CAL1296874.1"/>
    </source>
</evidence>
<reference evidence="1 2" key="1">
    <citation type="submission" date="2024-04" db="EMBL/GenBank/DDBJ databases">
        <authorList>
            <person name="Rising A."/>
            <person name="Reimegard J."/>
            <person name="Sonavane S."/>
            <person name="Akerstrom W."/>
            <person name="Nylinder S."/>
            <person name="Hedman E."/>
            <person name="Kallberg Y."/>
        </authorList>
    </citation>
    <scope>NUCLEOTIDE SEQUENCE [LARGE SCALE GENOMIC DNA]</scope>
</reference>
<evidence type="ECO:0000313" key="2">
    <source>
        <dbReference type="Proteomes" id="UP001497382"/>
    </source>
</evidence>
<gene>
    <name evidence="1" type="ORF">LARSCL_LOCUS19990</name>
</gene>
<protein>
    <submittedName>
        <fullName evidence="1">Uncharacterized protein</fullName>
    </submittedName>
</protein>
<sequence>MTINPPPQFEKPELNFESESTVQKLARKTKDSPLMIAVKILFN</sequence>
<organism evidence="1 2">
    <name type="scientific">Larinioides sclopetarius</name>
    <dbReference type="NCBI Taxonomy" id="280406"/>
    <lineage>
        <taxon>Eukaryota</taxon>
        <taxon>Metazoa</taxon>
        <taxon>Ecdysozoa</taxon>
        <taxon>Arthropoda</taxon>
        <taxon>Chelicerata</taxon>
        <taxon>Arachnida</taxon>
        <taxon>Araneae</taxon>
        <taxon>Araneomorphae</taxon>
        <taxon>Entelegynae</taxon>
        <taxon>Araneoidea</taxon>
        <taxon>Araneidae</taxon>
        <taxon>Larinioides</taxon>
    </lineage>
</organism>